<evidence type="ECO:0000256" key="1">
    <source>
        <dbReference type="SAM" id="MobiDB-lite"/>
    </source>
</evidence>
<evidence type="ECO:0000313" key="2">
    <source>
        <dbReference type="EMBL" id="GFS30564.1"/>
    </source>
</evidence>
<gene>
    <name evidence="2" type="ORF">TNIN_326111</name>
</gene>
<dbReference type="EMBL" id="BMAV01024164">
    <property type="protein sequence ID" value="GFS30564.1"/>
    <property type="molecule type" value="Genomic_DNA"/>
</dbReference>
<sequence>MTFLLRKKKQDLIELAVELGLIIEAGLTKLKIKELIVKSPDYVEVEVKVFFDIIVEECIRKEAEEKEEKLRRKTKVSEREDKVRREERDFEFAK</sequence>
<evidence type="ECO:0000313" key="3">
    <source>
        <dbReference type="Proteomes" id="UP000886998"/>
    </source>
</evidence>
<keyword evidence="3" id="KW-1185">Reference proteome</keyword>
<reference evidence="2" key="1">
    <citation type="submission" date="2020-08" db="EMBL/GenBank/DDBJ databases">
        <title>Multicomponent nature underlies the extraordinary mechanical properties of spider dragline silk.</title>
        <authorList>
            <person name="Kono N."/>
            <person name="Nakamura H."/>
            <person name="Mori M."/>
            <person name="Yoshida Y."/>
            <person name="Ohtoshi R."/>
            <person name="Malay A.D."/>
            <person name="Moran D.A.P."/>
            <person name="Tomita M."/>
            <person name="Numata K."/>
            <person name="Arakawa K."/>
        </authorList>
    </citation>
    <scope>NUCLEOTIDE SEQUENCE</scope>
</reference>
<organism evidence="2 3">
    <name type="scientific">Trichonephila inaurata madagascariensis</name>
    <dbReference type="NCBI Taxonomy" id="2747483"/>
    <lineage>
        <taxon>Eukaryota</taxon>
        <taxon>Metazoa</taxon>
        <taxon>Ecdysozoa</taxon>
        <taxon>Arthropoda</taxon>
        <taxon>Chelicerata</taxon>
        <taxon>Arachnida</taxon>
        <taxon>Araneae</taxon>
        <taxon>Araneomorphae</taxon>
        <taxon>Entelegynae</taxon>
        <taxon>Araneoidea</taxon>
        <taxon>Nephilidae</taxon>
        <taxon>Trichonephila</taxon>
        <taxon>Trichonephila inaurata</taxon>
    </lineage>
</organism>
<dbReference type="Proteomes" id="UP000886998">
    <property type="component" value="Unassembled WGS sequence"/>
</dbReference>
<comment type="caution">
    <text evidence="2">The sequence shown here is derived from an EMBL/GenBank/DDBJ whole genome shotgun (WGS) entry which is preliminary data.</text>
</comment>
<name>A0A8X6I4Z1_9ARAC</name>
<accession>A0A8X6I4Z1</accession>
<protein>
    <submittedName>
        <fullName evidence="2">Uncharacterized protein</fullName>
    </submittedName>
</protein>
<dbReference type="AlphaFoldDB" id="A0A8X6I4Z1"/>
<proteinExistence type="predicted"/>
<feature type="region of interest" description="Disordered" evidence="1">
    <location>
        <begin position="70"/>
        <end position="94"/>
    </location>
</feature>